<dbReference type="GO" id="GO:0004252">
    <property type="term" value="F:serine-type endopeptidase activity"/>
    <property type="evidence" value="ECO:0007669"/>
    <property type="project" value="InterPro"/>
</dbReference>
<comment type="similarity">
    <text evidence="1">Belongs to the peptidase S1 family.</text>
</comment>
<dbReference type="Gene3D" id="2.40.10.10">
    <property type="entry name" value="Trypsin-like serine proteases"/>
    <property type="match status" value="1"/>
</dbReference>
<dbReference type="PANTHER" id="PTHR24276">
    <property type="entry name" value="POLYSERASE-RELATED"/>
    <property type="match status" value="1"/>
</dbReference>
<dbReference type="Proteomes" id="UP000029737">
    <property type="component" value="Unassembled WGS sequence"/>
</dbReference>
<protein>
    <submittedName>
        <fullName evidence="5">Trypsin</fullName>
    </submittedName>
</protein>
<dbReference type="InterPro" id="IPR001314">
    <property type="entry name" value="Peptidase_S1A"/>
</dbReference>
<evidence type="ECO:0000256" key="2">
    <source>
        <dbReference type="ARBA" id="ARBA00023157"/>
    </source>
</evidence>
<organism evidence="5 8">
    <name type="scientific">Actinopolyspora erythraea</name>
    <dbReference type="NCBI Taxonomy" id="414996"/>
    <lineage>
        <taxon>Bacteria</taxon>
        <taxon>Bacillati</taxon>
        <taxon>Actinomycetota</taxon>
        <taxon>Actinomycetes</taxon>
        <taxon>Actinopolysporales</taxon>
        <taxon>Actinopolysporaceae</taxon>
        <taxon>Actinopolyspora</taxon>
    </lineage>
</organism>
<dbReference type="EMBL" id="CP022752">
    <property type="protein sequence ID" value="ASU77319.1"/>
    <property type="molecule type" value="Genomic_DNA"/>
</dbReference>
<evidence type="ECO:0000256" key="3">
    <source>
        <dbReference type="SAM" id="SignalP"/>
    </source>
</evidence>
<reference evidence="5 8" key="2">
    <citation type="submission" date="2017-08" db="EMBL/GenBank/DDBJ databases">
        <title>The complete genome sequence of moderately halophilic actinomycete Actinopolyspora erythraea YIM 90600, the producer of novel erythromycin, novel actinopolysporins A-C and tubercidin.</title>
        <authorList>
            <person name="Yin M."/>
            <person name="Tang S."/>
        </authorList>
    </citation>
    <scope>NUCLEOTIDE SEQUENCE [LARGE SCALE GENOMIC DNA]</scope>
    <source>
        <strain evidence="5 8">YIM 90600</strain>
    </source>
</reference>
<keyword evidence="7" id="KW-1185">Reference proteome</keyword>
<evidence type="ECO:0000256" key="1">
    <source>
        <dbReference type="ARBA" id="ARBA00007664"/>
    </source>
</evidence>
<dbReference type="eggNOG" id="COG5640">
    <property type="taxonomic scope" value="Bacteria"/>
</dbReference>
<dbReference type="PROSITE" id="PS50240">
    <property type="entry name" value="TRYPSIN_DOM"/>
    <property type="match status" value="1"/>
</dbReference>
<dbReference type="Proteomes" id="UP000215043">
    <property type="component" value="Chromosome"/>
</dbReference>
<accession>A0A099D313</accession>
<evidence type="ECO:0000313" key="8">
    <source>
        <dbReference type="Proteomes" id="UP000215043"/>
    </source>
</evidence>
<dbReference type="PANTHER" id="PTHR24276:SF98">
    <property type="entry name" value="FI18310P1-RELATED"/>
    <property type="match status" value="1"/>
</dbReference>
<dbReference type="Pfam" id="PF00089">
    <property type="entry name" value="Trypsin"/>
    <property type="match status" value="1"/>
</dbReference>
<evidence type="ECO:0000313" key="7">
    <source>
        <dbReference type="Proteomes" id="UP000029737"/>
    </source>
</evidence>
<dbReference type="InterPro" id="IPR001254">
    <property type="entry name" value="Trypsin_dom"/>
</dbReference>
<evidence type="ECO:0000259" key="4">
    <source>
        <dbReference type="PROSITE" id="PS50240"/>
    </source>
</evidence>
<dbReference type="OrthoDB" id="4310587at2"/>
<dbReference type="InterPro" id="IPR009003">
    <property type="entry name" value="Peptidase_S1_PA"/>
</dbReference>
<name>A0A099D313_9ACTN</name>
<dbReference type="InterPro" id="IPR043504">
    <property type="entry name" value="Peptidase_S1_PA_chymotrypsin"/>
</dbReference>
<feature type="signal peptide" evidence="3">
    <location>
        <begin position="1"/>
        <end position="26"/>
    </location>
</feature>
<dbReference type="EMBL" id="JPMV01000035">
    <property type="protein sequence ID" value="KGI80192.1"/>
    <property type="molecule type" value="Genomic_DNA"/>
</dbReference>
<evidence type="ECO:0000313" key="6">
    <source>
        <dbReference type="EMBL" id="KGI80192.1"/>
    </source>
</evidence>
<reference evidence="6 7" key="1">
    <citation type="journal article" date="2014" name="PLoS ONE">
        <title>Identification and Characterization of a New Erythromycin Biosynthetic Gene Cluster in Actinopolyspora erythraea YIM90600, a Novel Erythronolide-Producing Halophilic Actinomycete Isolated from Salt Field.</title>
        <authorList>
            <person name="Chen D."/>
            <person name="Feng J."/>
            <person name="Huang L."/>
            <person name="Zhang Q."/>
            <person name="Wu J."/>
            <person name="Zhu X."/>
            <person name="Duan Y."/>
            <person name="Xu Z."/>
        </authorList>
    </citation>
    <scope>NUCLEOTIDE SEQUENCE [LARGE SCALE GENOMIC DNA]</scope>
    <source>
        <strain evidence="6 7">YIM90600</strain>
    </source>
</reference>
<dbReference type="RefSeq" id="WP_043576159.1">
    <property type="nucleotide sequence ID" value="NZ_CP022752.1"/>
</dbReference>
<dbReference type="PRINTS" id="PR00722">
    <property type="entry name" value="CHYMOTRYPSIN"/>
</dbReference>
<keyword evidence="2" id="KW-1015">Disulfide bond</keyword>
<dbReference type="SUPFAM" id="SSF50494">
    <property type="entry name" value="Trypsin-like serine proteases"/>
    <property type="match status" value="1"/>
</dbReference>
<evidence type="ECO:0000313" key="5">
    <source>
        <dbReference type="EMBL" id="ASU77319.1"/>
    </source>
</evidence>
<feature type="chain" id="PRO_5001944429" evidence="3">
    <location>
        <begin position="27"/>
        <end position="246"/>
    </location>
</feature>
<dbReference type="GO" id="GO:0006508">
    <property type="term" value="P:proteolysis"/>
    <property type="evidence" value="ECO:0007669"/>
    <property type="project" value="InterPro"/>
</dbReference>
<feature type="domain" description="Peptidase S1" evidence="4">
    <location>
        <begin position="40"/>
        <end position="245"/>
    </location>
</feature>
<proteinExistence type="inferred from homology"/>
<dbReference type="AlphaFoldDB" id="A0A099D313"/>
<sequence length="246" mass="25128">MSLARLVSRVAAAALIAVGLAAPAQAAVSAPAAAPEPMIIDGGYADDAPWAARMFADGRQACSASVIAPKWVLTAQHCVEGANQVSFRVGSLDQTQGREVFAVPGGVHVHPSADLALVNVGSAVDVEYAPIGAPGAAEVGETVQTYGWGATCTDRPEIECQSRLLKVADVSVTSTWCSDYRGGTAICAYRGDGIPAGGDSGGPMFATASDGDYVQVGVASTSDRSSRTAYTNVTRYSDWISSLAGV</sequence>
<dbReference type="HOGENOM" id="CLU_006842_7_5_11"/>
<dbReference type="InterPro" id="IPR050430">
    <property type="entry name" value="Peptidase_S1"/>
</dbReference>
<dbReference type="SMART" id="SM00020">
    <property type="entry name" value="Tryp_SPc"/>
    <property type="match status" value="1"/>
</dbReference>
<dbReference type="KEGG" id="aey:CDG81_02185"/>
<keyword evidence="3" id="KW-0732">Signal</keyword>
<gene>
    <name evidence="5" type="ORF">CDG81_02185</name>
    <name evidence="6" type="ORF">IL38_18790</name>
</gene>